<name>A0A5P8VUL5_9NOSO</name>
<evidence type="ECO:0000313" key="2">
    <source>
        <dbReference type="EMBL" id="QFS44044.1"/>
    </source>
</evidence>
<organism evidence="2 3">
    <name type="scientific">Nostoc sphaeroides CCNUC1</name>
    <dbReference type="NCBI Taxonomy" id="2653204"/>
    <lineage>
        <taxon>Bacteria</taxon>
        <taxon>Bacillati</taxon>
        <taxon>Cyanobacteriota</taxon>
        <taxon>Cyanophyceae</taxon>
        <taxon>Nostocales</taxon>
        <taxon>Nostocaceae</taxon>
        <taxon>Nostoc</taxon>
    </lineage>
</organism>
<dbReference type="Proteomes" id="UP000326678">
    <property type="component" value="Chromosome Gxm1"/>
</dbReference>
<sequence>MSKLSTLTVYTKITTILILPIPAIFLEFFQKLAYLKLNKLLKF</sequence>
<dbReference type="KEGG" id="nsh:GXM_01517"/>
<protein>
    <submittedName>
        <fullName evidence="2">Uncharacterized protein</fullName>
    </submittedName>
</protein>
<evidence type="ECO:0000313" key="3">
    <source>
        <dbReference type="Proteomes" id="UP000326678"/>
    </source>
</evidence>
<proteinExistence type="predicted"/>
<keyword evidence="3" id="KW-1185">Reference proteome</keyword>
<reference evidence="2 3" key="1">
    <citation type="submission" date="2019-10" db="EMBL/GenBank/DDBJ databases">
        <title>Genomic and transcriptomic insights into the perfect genentic adaptation of a filamentous nitrogen-fixing cyanobacterium to rice fields.</title>
        <authorList>
            <person name="Chen Z."/>
        </authorList>
    </citation>
    <scope>NUCLEOTIDE SEQUENCE [LARGE SCALE GENOMIC DNA]</scope>
    <source>
        <strain evidence="2">CCNUC1</strain>
    </source>
</reference>
<accession>A0A5P8VUL5</accession>
<feature type="transmembrane region" description="Helical" evidence="1">
    <location>
        <begin position="12"/>
        <end position="29"/>
    </location>
</feature>
<keyword evidence="1" id="KW-0472">Membrane</keyword>
<dbReference type="EMBL" id="CP045226">
    <property type="protein sequence ID" value="QFS44044.1"/>
    <property type="molecule type" value="Genomic_DNA"/>
</dbReference>
<keyword evidence="1" id="KW-0812">Transmembrane</keyword>
<gene>
    <name evidence="2" type="ORF">GXM_01517</name>
</gene>
<dbReference type="AlphaFoldDB" id="A0A5P8VUL5"/>
<keyword evidence="1" id="KW-1133">Transmembrane helix</keyword>
<evidence type="ECO:0000256" key="1">
    <source>
        <dbReference type="SAM" id="Phobius"/>
    </source>
</evidence>